<reference evidence="2" key="1">
    <citation type="submission" date="2023-10" db="EMBL/GenBank/DDBJ databases">
        <authorList>
            <person name="Chen Y."/>
            <person name="Shah S."/>
            <person name="Dougan E. K."/>
            <person name="Thang M."/>
            <person name="Chan C."/>
        </authorList>
    </citation>
    <scope>NUCLEOTIDE SEQUENCE [LARGE SCALE GENOMIC DNA]</scope>
</reference>
<evidence type="ECO:0000313" key="2">
    <source>
        <dbReference type="EMBL" id="CAK0788187.1"/>
    </source>
</evidence>
<feature type="compositionally biased region" description="Basic and acidic residues" evidence="1">
    <location>
        <begin position="26"/>
        <end position="37"/>
    </location>
</feature>
<evidence type="ECO:0000313" key="3">
    <source>
        <dbReference type="Proteomes" id="UP001189429"/>
    </source>
</evidence>
<comment type="caution">
    <text evidence="2">The sequence shown here is derived from an EMBL/GenBank/DDBJ whole genome shotgun (WGS) entry which is preliminary data.</text>
</comment>
<feature type="compositionally biased region" description="Low complexity" evidence="1">
    <location>
        <begin position="14"/>
        <end position="24"/>
    </location>
</feature>
<sequence length="119" mass="12916">EEEEEEEEEEGTRGTHTTHSTATTPDARDPKAYETSRRGPARAAGARRATSGKTEAPAHGPTRGPACARRSAQPTPFSPVARVADHCRAHRTRHRAASQGHGPVFDARQDRAREQARTA</sequence>
<feature type="region of interest" description="Disordered" evidence="1">
    <location>
        <begin position="1"/>
        <end position="119"/>
    </location>
</feature>
<protein>
    <submittedName>
        <fullName evidence="2">Uncharacterized protein</fullName>
    </submittedName>
</protein>
<evidence type="ECO:0000256" key="1">
    <source>
        <dbReference type="SAM" id="MobiDB-lite"/>
    </source>
</evidence>
<keyword evidence="3" id="KW-1185">Reference proteome</keyword>
<feature type="compositionally biased region" description="Acidic residues" evidence="1">
    <location>
        <begin position="1"/>
        <end position="10"/>
    </location>
</feature>
<dbReference type="EMBL" id="CAUYUJ010000003">
    <property type="protein sequence ID" value="CAK0788187.1"/>
    <property type="molecule type" value="Genomic_DNA"/>
</dbReference>
<organism evidence="2 3">
    <name type="scientific">Prorocentrum cordatum</name>
    <dbReference type="NCBI Taxonomy" id="2364126"/>
    <lineage>
        <taxon>Eukaryota</taxon>
        <taxon>Sar</taxon>
        <taxon>Alveolata</taxon>
        <taxon>Dinophyceae</taxon>
        <taxon>Prorocentrales</taxon>
        <taxon>Prorocentraceae</taxon>
        <taxon>Prorocentrum</taxon>
    </lineage>
</organism>
<proteinExistence type="predicted"/>
<gene>
    <name evidence="2" type="ORF">PCOR1329_LOCUS134</name>
</gene>
<name>A0ABN9P6A4_9DINO</name>
<feature type="non-terminal residue" evidence="2">
    <location>
        <position position="1"/>
    </location>
</feature>
<dbReference type="Proteomes" id="UP001189429">
    <property type="component" value="Unassembled WGS sequence"/>
</dbReference>
<feature type="compositionally biased region" description="Basic and acidic residues" evidence="1">
    <location>
        <begin position="107"/>
        <end position="119"/>
    </location>
</feature>
<accession>A0ABN9P6A4</accession>